<dbReference type="GO" id="GO:0042273">
    <property type="term" value="P:ribosomal large subunit biogenesis"/>
    <property type="evidence" value="ECO:0007669"/>
    <property type="project" value="TreeGrafter"/>
</dbReference>
<name>A0A4P9YLN0_ROZAC</name>
<dbReference type="GO" id="GO:0030690">
    <property type="term" value="C:Noc1p-Noc2p complex"/>
    <property type="evidence" value="ECO:0007669"/>
    <property type="project" value="TreeGrafter"/>
</dbReference>
<accession>A0A4P9YLN0</accession>
<evidence type="ECO:0000256" key="3">
    <source>
        <dbReference type="ARBA" id="ARBA00023242"/>
    </source>
</evidence>
<evidence type="ECO:0000313" key="6">
    <source>
        <dbReference type="Proteomes" id="UP000281549"/>
    </source>
</evidence>
<gene>
    <name evidence="5" type="ORF">ROZALSC1DRAFT_27967</name>
</gene>
<comment type="subcellular location">
    <subcellularLocation>
        <location evidence="1">Nucleus</location>
    </subcellularLocation>
</comment>
<dbReference type="AlphaFoldDB" id="A0A4P9YLN0"/>
<dbReference type="GO" id="GO:0005654">
    <property type="term" value="C:nucleoplasm"/>
    <property type="evidence" value="ECO:0007669"/>
    <property type="project" value="TreeGrafter"/>
</dbReference>
<keyword evidence="3" id="KW-0539">Nucleus</keyword>
<feature type="compositionally biased region" description="Acidic residues" evidence="4">
    <location>
        <begin position="50"/>
        <end position="66"/>
    </location>
</feature>
<evidence type="ECO:0000313" key="5">
    <source>
        <dbReference type="EMBL" id="RKP20557.1"/>
    </source>
</evidence>
<evidence type="ECO:0000256" key="1">
    <source>
        <dbReference type="ARBA" id="ARBA00004123"/>
    </source>
</evidence>
<dbReference type="PANTHER" id="PTHR12687">
    <property type="entry name" value="NUCLEOLAR COMPLEX 2 AND RAD4-RELATED"/>
    <property type="match status" value="1"/>
</dbReference>
<organism evidence="5 6">
    <name type="scientific">Rozella allomycis (strain CSF55)</name>
    <dbReference type="NCBI Taxonomy" id="988480"/>
    <lineage>
        <taxon>Eukaryota</taxon>
        <taxon>Fungi</taxon>
        <taxon>Fungi incertae sedis</taxon>
        <taxon>Cryptomycota</taxon>
        <taxon>Cryptomycota incertae sedis</taxon>
        <taxon>Rozella</taxon>
    </lineage>
</organism>
<dbReference type="InterPro" id="IPR005343">
    <property type="entry name" value="Noc2"/>
</dbReference>
<dbReference type="PANTHER" id="PTHR12687:SF4">
    <property type="entry name" value="NUCLEOLAR COMPLEX PROTEIN 2 HOMOLOG"/>
    <property type="match status" value="1"/>
</dbReference>
<proteinExistence type="inferred from homology"/>
<dbReference type="EMBL" id="ML005046">
    <property type="protein sequence ID" value="RKP20557.1"/>
    <property type="molecule type" value="Genomic_DNA"/>
</dbReference>
<feature type="region of interest" description="Disordered" evidence="4">
    <location>
        <begin position="30"/>
        <end position="69"/>
    </location>
</feature>
<dbReference type="GO" id="GO:0030691">
    <property type="term" value="C:Noc2p-Noc3p complex"/>
    <property type="evidence" value="ECO:0007669"/>
    <property type="project" value="TreeGrafter"/>
</dbReference>
<dbReference type="Proteomes" id="UP000281549">
    <property type="component" value="Unassembled WGS sequence"/>
</dbReference>
<dbReference type="GO" id="GO:0005730">
    <property type="term" value="C:nucleolus"/>
    <property type="evidence" value="ECO:0007669"/>
    <property type="project" value="TreeGrafter"/>
</dbReference>
<protein>
    <submittedName>
        <fullName evidence="5">Noc2-domain-containing protein</fullName>
    </submittedName>
</protein>
<evidence type="ECO:0000256" key="2">
    <source>
        <dbReference type="ARBA" id="ARBA00005907"/>
    </source>
</evidence>
<reference evidence="6" key="1">
    <citation type="journal article" date="2018" name="Nat. Microbiol.">
        <title>Leveraging single-cell genomics to expand the fungal tree of life.</title>
        <authorList>
            <person name="Ahrendt S.R."/>
            <person name="Quandt C.A."/>
            <person name="Ciobanu D."/>
            <person name="Clum A."/>
            <person name="Salamov A."/>
            <person name="Andreopoulos B."/>
            <person name="Cheng J.F."/>
            <person name="Woyke T."/>
            <person name="Pelin A."/>
            <person name="Henrissat B."/>
            <person name="Reynolds N.K."/>
            <person name="Benny G.L."/>
            <person name="Smith M.E."/>
            <person name="James T.Y."/>
            <person name="Grigoriev I.V."/>
        </authorList>
    </citation>
    <scope>NUCLEOTIDE SEQUENCE [LARGE SCALE GENOMIC DNA]</scope>
    <source>
        <strain evidence="6">CSF55</strain>
    </source>
</reference>
<dbReference type="SUPFAM" id="SSF48371">
    <property type="entry name" value="ARM repeat"/>
    <property type="match status" value="1"/>
</dbReference>
<dbReference type="InterPro" id="IPR016024">
    <property type="entry name" value="ARM-type_fold"/>
</dbReference>
<evidence type="ECO:0000256" key="4">
    <source>
        <dbReference type="SAM" id="MobiDB-lite"/>
    </source>
</evidence>
<sequence>MQNLKDDLNIVKEKDPEFFAFLENEDKELLGEIYNDNDEPASESEHETENDTSDENDIENDIENGDSLDNKITEGLIDEEKSVKTFCRTVSREHHPGQLSNGFARNGDYRSNPNWKVCSSTVKKFLLALTELLNNTSDESILSFILDNISSIVVFVLAFPKLLKSFLKSLLKTWSFNESTKVQLYSFVAIRNLALGAVNSPLFEAILKLAYVEFTIRVKFYNIHQADQITFVLNGLKELMLINEAKSYPLAFTCIRQLAITLRNALVESSKENQKAVVCWQFIFAAKTWALVLSDASDSPLLMELIYPLVQVLQSSIKLVYNSPKHAAYCLQITRMLIMICQRRQVYIPLGHYIFPLIQQADMNNKKSTTFKVSDFSFIIKVPKNISQSKMYKERVAFEAVDAFTAYLSSLSSLPSFYEISYPIIRELKHISKNNLKNVKVIKKIEELLKLKEEQEYQIKMRNGKELPGKEFTENYGSSPLQKFSSWVENIRQKQVRNALSSESKPSPSNKEE</sequence>
<comment type="similarity">
    <text evidence="2">Belongs to the NOC2 family.</text>
</comment>
<dbReference type="Pfam" id="PF03715">
    <property type="entry name" value="Noc2"/>
    <property type="match status" value="1"/>
</dbReference>